<dbReference type="InterPro" id="IPR003593">
    <property type="entry name" value="AAA+_ATPase"/>
</dbReference>
<evidence type="ECO:0000259" key="7">
    <source>
        <dbReference type="PROSITE" id="PS50893"/>
    </source>
</evidence>
<keyword evidence="5 8" id="KW-0067">ATP-binding</keyword>
<evidence type="ECO:0000256" key="5">
    <source>
        <dbReference type="ARBA" id="ARBA00022840"/>
    </source>
</evidence>
<evidence type="ECO:0000256" key="6">
    <source>
        <dbReference type="SAM" id="MobiDB-lite"/>
    </source>
</evidence>
<sequence length="270" mass="28916">MGDGDDMDCFETAPSDPQARSGAAAAPPVLAVEGLSHSFGARAALDGVSFGVPAGRFTVLLGLNGAGKTTLFSLITRLYNTRRGSIRVFGFDMHRHPAQALARIGVVFQQPTLDPDLTVIQNLRYHGGLHGLAPADIKVRAGEELARIGLSERPDERVRTLSGGQRRRVEIARALLHRPSLLLLDEPTVGLDIELRRQVLDHVHDLCRERGLAVLWATHLIDEARDGDGVVVLHRGRVLAAGLVEEVCAAAGAATLGDAFARLTAKGGWE</sequence>
<dbReference type="GO" id="GO:0005524">
    <property type="term" value="F:ATP binding"/>
    <property type="evidence" value="ECO:0007669"/>
    <property type="project" value="UniProtKB-KW"/>
</dbReference>
<evidence type="ECO:0000313" key="9">
    <source>
        <dbReference type="Proteomes" id="UP001628281"/>
    </source>
</evidence>
<evidence type="ECO:0000256" key="1">
    <source>
        <dbReference type="ARBA" id="ARBA00005417"/>
    </source>
</evidence>
<evidence type="ECO:0000256" key="4">
    <source>
        <dbReference type="ARBA" id="ARBA00022741"/>
    </source>
</evidence>
<dbReference type="PROSITE" id="PS50893">
    <property type="entry name" value="ABC_TRANSPORTER_2"/>
    <property type="match status" value="1"/>
</dbReference>
<keyword evidence="4" id="KW-0547">Nucleotide-binding</keyword>
<dbReference type="Proteomes" id="UP001628281">
    <property type="component" value="Unassembled WGS sequence"/>
</dbReference>
<feature type="region of interest" description="Disordered" evidence="6">
    <location>
        <begin position="1"/>
        <end position="24"/>
    </location>
</feature>
<gene>
    <name evidence="8" type="ORF">ACJ41P_19610</name>
</gene>
<dbReference type="NCBIfam" id="TIGR03864">
    <property type="entry name" value="PQQ_ABC_ATP"/>
    <property type="match status" value="1"/>
</dbReference>
<keyword evidence="3" id="KW-0536">Nodulation</keyword>
<accession>A0ABW8VAE3</accession>
<dbReference type="InterPro" id="IPR050763">
    <property type="entry name" value="ABC_transporter_ATP-binding"/>
</dbReference>
<name>A0ABW8VAE3_9PROT</name>
<dbReference type="SUPFAM" id="SSF52540">
    <property type="entry name" value="P-loop containing nucleoside triphosphate hydrolases"/>
    <property type="match status" value="1"/>
</dbReference>
<protein>
    <submittedName>
        <fullName evidence="8">ABC transporter ATP-binding protein</fullName>
    </submittedName>
</protein>
<dbReference type="PROSITE" id="PS00211">
    <property type="entry name" value="ABC_TRANSPORTER_1"/>
    <property type="match status" value="1"/>
</dbReference>
<organism evidence="8 9">
    <name type="scientific">Azospirillum argentinense</name>
    <dbReference type="NCBI Taxonomy" id="2970906"/>
    <lineage>
        <taxon>Bacteria</taxon>
        <taxon>Pseudomonadati</taxon>
        <taxon>Pseudomonadota</taxon>
        <taxon>Alphaproteobacteria</taxon>
        <taxon>Rhodospirillales</taxon>
        <taxon>Azospirillaceae</taxon>
        <taxon>Azospirillum</taxon>
    </lineage>
</organism>
<keyword evidence="2" id="KW-0813">Transport</keyword>
<dbReference type="Gene3D" id="3.40.50.300">
    <property type="entry name" value="P-loop containing nucleotide triphosphate hydrolases"/>
    <property type="match status" value="1"/>
</dbReference>
<evidence type="ECO:0000313" key="8">
    <source>
        <dbReference type="EMBL" id="MFL7903351.1"/>
    </source>
</evidence>
<comment type="similarity">
    <text evidence="1">Belongs to the ABC transporter superfamily.</text>
</comment>
<dbReference type="PANTHER" id="PTHR42711">
    <property type="entry name" value="ABC TRANSPORTER ATP-BINDING PROTEIN"/>
    <property type="match status" value="1"/>
</dbReference>
<keyword evidence="9" id="KW-1185">Reference proteome</keyword>
<dbReference type="InterPro" id="IPR027417">
    <property type="entry name" value="P-loop_NTPase"/>
</dbReference>
<dbReference type="InterPro" id="IPR022467">
    <property type="entry name" value="ABC_transprt_ATP-bd_su_PQQ"/>
</dbReference>
<evidence type="ECO:0000256" key="2">
    <source>
        <dbReference type="ARBA" id="ARBA00022448"/>
    </source>
</evidence>
<dbReference type="InterPro" id="IPR017871">
    <property type="entry name" value="ABC_transporter-like_CS"/>
</dbReference>
<proteinExistence type="inferred from homology"/>
<feature type="domain" description="ABC transporter" evidence="7">
    <location>
        <begin position="30"/>
        <end position="260"/>
    </location>
</feature>
<evidence type="ECO:0000256" key="3">
    <source>
        <dbReference type="ARBA" id="ARBA00022458"/>
    </source>
</evidence>
<dbReference type="SMART" id="SM00382">
    <property type="entry name" value="AAA"/>
    <property type="match status" value="1"/>
</dbReference>
<dbReference type="InterPro" id="IPR003439">
    <property type="entry name" value="ABC_transporter-like_ATP-bd"/>
</dbReference>
<reference evidence="8 9" key="1">
    <citation type="submission" date="2024-11" db="EMBL/GenBank/DDBJ databases">
        <title>Draft genome sequences of two bacteria associated to sugarcane roots in Colombia.</title>
        <authorList>
            <person name="Pardo-Diaz S."/>
            <person name="Masmela-Mendoza J."/>
            <person name="Delgadillo-Duran P."/>
            <person name="Bautista E.J."/>
            <person name="Rojas-Tapias D.F."/>
        </authorList>
    </citation>
    <scope>NUCLEOTIDE SEQUENCE [LARGE SCALE GENOMIC DNA]</scope>
    <source>
        <strain evidence="8 9">Ap18</strain>
    </source>
</reference>
<dbReference type="EMBL" id="JBJLSN010000030">
    <property type="protein sequence ID" value="MFL7903351.1"/>
    <property type="molecule type" value="Genomic_DNA"/>
</dbReference>
<comment type="caution">
    <text evidence="8">The sequence shown here is derived from an EMBL/GenBank/DDBJ whole genome shotgun (WGS) entry which is preliminary data.</text>
</comment>
<dbReference type="Pfam" id="PF00005">
    <property type="entry name" value="ABC_tran"/>
    <property type="match status" value="1"/>
</dbReference>
<dbReference type="PANTHER" id="PTHR42711:SF5">
    <property type="entry name" value="ABC TRANSPORTER ATP-BINDING PROTEIN NATA"/>
    <property type="match status" value="1"/>
</dbReference>
<dbReference type="RefSeq" id="WP_407824847.1">
    <property type="nucleotide sequence ID" value="NZ_JBJLSN010000030.1"/>
</dbReference>